<evidence type="ECO:0000256" key="2">
    <source>
        <dbReference type="ARBA" id="ARBA00023315"/>
    </source>
</evidence>
<evidence type="ECO:0000259" key="3">
    <source>
        <dbReference type="PROSITE" id="PS51186"/>
    </source>
</evidence>
<protein>
    <submittedName>
        <fullName evidence="4">GNAT family N-acetyltransferase</fullName>
    </submittedName>
</protein>
<evidence type="ECO:0000313" key="5">
    <source>
        <dbReference type="Proteomes" id="UP001645038"/>
    </source>
</evidence>
<dbReference type="Proteomes" id="UP001645038">
    <property type="component" value="Unassembled WGS sequence"/>
</dbReference>
<keyword evidence="1" id="KW-0808">Transferase</keyword>
<gene>
    <name evidence="4" type="ORF">EI547_01090</name>
</gene>
<sequence>MNNVRAAVLDDLDALSVLLDDYRQFYQQQSDLKGARYFLNQRFGLGDSFILVSEDASGKISGFVQLFPGLSTVGMNARWTLNDLYVLPEYRSQGVGRALMGAAADLAQDHGVARLVLMTQVENERAQRLYESLGWQRNTAFYSYLLDVSQERV</sequence>
<dbReference type="SUPFAM" id="SSF55729">
    <property type="entry name" value="Acyl-CoA N-acyltransferases (Nat)"/>
    <property type="match status" value="1"/>
</dbReference>
<dbReference type="Gene3D" id="3.40.630.30">
    <property type="match status" value="1"/>
</dbReference>
<dbReference type="RefSeq" id="WP_192536579.1">
    <property type="nucleotide sequence ID" value="NZ_JABUZA010000010.1"/>
</dbReference>
<dbReference type="Pfam" id="PF00583">
    <property type="entry name" value="Acetyltransf_1"/>
    <property type="match status" value="1"/>
</dbReference>
<evidence type="ECO:0000256" key="1">
    <source>
        <dbReference type="ARBA" id="ARBA00022679"/>
    </source>
</evidence>
<feature type="domain" description="N-acetyltransferase" evidence="3">
    <location>
        <begin position="2"/>
        <end position="153"/>
    </location>
</feature>
<keyword evidence="2" id="KW-0012">Acyltransferase</keyword>
<dbReference type="CDD" id="cd04301">
    <property type="entry name" value="NAT_SF"/>
    <property type="match status" value="1"/>
</dbReference>
<evidence type="ECO:0000313" key="4">
    <source>
        <dbReference type="EMBL" id="MBE0462054.1"/>
    </source>
</evidence>
<keyword evidence="5" id="KW-1185">Reference proteome</keyword>
<dbReference type="EMBL" id="RRZB01000002">
    <property type="protein sequence ID" value="MBE0462054.1"/>
    <property type="molecule type" value="Genomic_DNA"/>
</dbReference>
<accession>A0ABR9FTU6</accession>
<dbReference type="PANTHER" id="PTHR43877">
    <property type="entry name" value="AMINOALKYLPHOSPHONATE N-ACETYLTRANSFERASE-RELATED-RELATED"/>
    <property type="match status" value="1"/>
</dbReference>
<name>A0ABR9FTU6_9GAMM</name>
<dbReference type="InterPro" id="IPR000182">
    <property type="entry name" value="GNAT_dom"/>
</dbReference>
<dbReference type="InterPro" id="IPR050832">
    <property type="entry name" value="Bact_Acetyltransf"/>
</dbReference>
<proteinExistence type="predicted"/>
<organism evidence="4 5">
    <name type="scientific">Halomonas colorata</name>
    <dbReference type="NCBI Taxonomy" id="2742615"/>
    <lineage>
        <taxon>Bacteria</taxon>
        <taxon>Pseudomonadati</taxon>
        <taxon>Pseudomonadota</taxon>
        <taxon>Gammaproteobacteria</taxon>
        <taxon>Oceanospirillales</taxon>
        <taxon>Halomonadaceae</taxon>
        <taxon>Halomonas</taxon>
    </lineage>
</organism>
<dbReference type="PROSITE" id="PS51186">
    <property type="entry name" value="GNAT"/>
    <property type="match status" value="1"/>
</dbReference>
<dbReference type="InterPro" id="IPR016181">
    <property type="entry name" value="Acyl_CoA_acyltransferase"/>
</dbReference>
<reference evidence="4 5" key="1">
    <citation type="submission" date="2020-07" db="EMBL/GenBank/DDBJ databases">
        <title>Halophilic bacteria isolated from french cheeses.</title>
        <authorList>
            <person name="Kothe C.I."/>
            <person name="Farah-Kraiem B."/>
            <person name="Renault P."/>
            <person name="Dridi B."/>
        </authorList>
    </citation>
    <scope>NUCLEOTIDE SEQUENCE [LARGE SCALE GENOMIC DNA]</scope>
    <source>
        <strain evidence="4 5">FME20</strain>
    </source>
</reference>
<comment type="caution">
    <text evidence="4">The sequence shown here is derived from an EMBL/GenBank/DDBJ whole genome shotgun (WGS) entry which is preliminary data.</text>
</comment>